<sequence>MTFLHPLRHDCLAASAVSILLEVREHLMVQARLKLPSSFTTSMRIARVEENTACKCLRERDAAALFIAARSRSVHPAVPLHPHLVYEDEATPGFVSLDFGSPTATRSRPQDVTEVVHQVAGFRGGVTDVAKGLSGFSRRVTDVAQSTSDLRRHVTEVIHQVAGFRGGVTDVAKGLPYSDDVSPMSRQGPGFTRRVNDVSKARPA</sequence>
<organism evidence="3 4">
    <name type="scientific">Heligmosomoides polygyrus</name>
    <name type="common">Parasitic roundworm</name>
    <dbReference type="NCBI Taxonomy" id="6339"/>
    <lineage>
        <taxon>Eukaryota</taxon>
        <taxon>Metazoa</taxon>
        <taxon>Ecdysozoa</taxon>
        <taxon>Nematoda</taxon>
        <taxon>Chromadorea</taxon>
        <taxon>Rhabditida</taxon>
        <taxon>Rhabditina</taxon>
        <taxon>Rhabditomorpha</taxon>
        <taxon>Strongyloidea</taxon>
        <taxon>Heligmosomidae</taxon>
        <taxon>Heligmosomoides</taxon>
    </lineage>
</organism>
<evidence type="ECO:0000313" key="4">
    <source>
        <dbReference type="WBParaSite" id="HPBE_0001922301-mRNA-1"/>
    </source>
</evidence>
<evidence type="ECO:0000313" key="2">
    <source>
        <dbReference type="EMBL" id="VDP14413.1"/>
    </source>
</evidence>
<dbReference type="EMBL" id="UZAH01031213">
    <property type="protein sequence ID" value="VDP14413.1"/>
    <property type="molecule type" value="Genomic_DNA"/>
</dbReference>
<evidence type="ECO:0000256" key="1">
    <source>
        <dbReference type="SAM" id="MobiDB-lite"/>
    </source>
</evidence>
<gene>
    <name evidence="2" type="ORF">HPBE_LOCUS19222</name>
</gene>
<feature type="region of interest" description="Disordered" evidence="1">
    <location>
        <begin position="179"/>
        <end position="204"/>
    </location>
</feature>
<reference evidence="2 3" key="1">
    <citation type="submission" date="2018-11" db="EMBL/GenBank/DDBJ databases">
        <authorList>
            <consortium name="Pathogen Informatics"/>
        </authorList>
    </citation>
    <scope>NUCLEOTIDE SEQUENCE [LARGE SCALE GENOMIC DNA]</scope>
</reference>
<dbReference type="Proteomes" id="UP000050761">
    <property type="component" value="Unassembled WGS sequence"/>
</dbReference>
<evidence type="ECO:0000313" key="3">
    <source>
        <dbReference type="Proteomes" id="UP000050761"/>
    </source>
</evidence>
<proteinExistence type="predicted"/>
<keyword evidence="3" id="KW-1185">Reference proteome</keyword>
<reference evidence="4" key="2">
    <citation type="submission" date="2019-09" db="UniProtKB">
        <authorList>
            <consortium name="WormBaseParasite"/>
        </authorList>
    </citation>
    <scope>IDENTIFICATION</scope>
</reference>
<accession>A0A3P8EY96</accession>
<name>A0A183GAY8_HELPZ</name>
<dbReference type="WBParaSite" id="HPBE_0001922301-mRNA-1">
    <property type="protein sequence ID" value="HPBE_0001922301-mRNA-1"/>
    <property type="gene ID" value="HPBE_0001922301"/>
</dbReference>
<dbReference type="AlphaFoldDB" id="A0A183GAY8"/>
<protein>
    <submittedName>
        <fullName evidence="4">Senescence domain-containing protein</fullName>
    </submittedName>
</protein>
<accession>A0A183GAY8</accession>
<feature type="compositionally biased region" description="Basic and acidic residues" evidence="1">
    <location>
        <begin position="194"/>
        <end position="204"/>
    </location>
</feature>